<feature type="compositionally biased region" description="Low complexity" evidence="1">
    <location>
        <begin position="25"/>
        <end position="38"/>
    </location>
</feature>
<feature type="compositionally biased region" description="Basic residues" evidence="1">
    <location>
        <begin position="1084"/>
        <end position="1099"/>
    </location>
</feature>
<feature type="compositionally biased region" description="Basic and acidic residues" evidence="1">
    <location>
        <begin position="1558"/>
        <end position="1583"/>
    </location>
</feature>
<feature type="compositionally biased region" description="Basic and acidic residues" evidence="1">
    <location>
        <begin position="1356"/>
        <end position="1366"/>
    </location>
</feature>
<feature type="compositionally biased region" description="Low complexity" evidence="1">
    <location>
        <begin position="225"/>
        <end position="243"/>
    </location>
</feature>
<feature type="compositionally biased region" description="Polar residues" evidence="1">
    <location>
        <begin position="1304"/>
        <end position="1316"/>
    </location>
</feature>
<feature type="compositionally biased region" description="Polar residues" evidence="1">
    <location>
        <begin position="450"/>
        <end position="461"/>
    </location>
</feature>
<reference evidence="2" key="1">
    <citation type="submission" date="2015-09" db="EMBL/GenBank/DDBJ databases">
        <title>De novo assembly of Pectinophora gossypiella (Pink Bollworm) gut transcriptome.</title>
        <authorList>
            <person name="Tassone E.E."/>
        </authorList>
    </citation>
    <scope>NUCLEOTIDE SEQUENCE</scope>
</reference>
<feature type="compositionally biased region" description="Basic and acidic residues" evidence="1">
    <location>
        <begin position="1"/>
        <end position="10"/>
    </location>
</feature>
<feature type="non-terminal residue" evidence="2">
    <location>
        <position position="1"/>
    </location>
</feature>
<protein>
    <recommendedName>
        <fullName evidence="3">PP1-binding domain-containing protein</fullName>
    </recommendedName>
</protein>
<dbReference type="EMBL" id="GDQN01003268">
    <property type="protein sequence ID" value="JAT87786.1"/>
    <property type="molecule type" value="Transcribed_RNA"/>
</dbReference>
<feature type="compositionally biased region" description="Polar residues" evidence="1">
    <location>
        <begin position="244"/>
        <end position="254"/>
    </location>
</feature>
<feature type="compositionally biased region" description="Basic and acidic residues" evidence="1">
    <location>
        <begin position="1397"/>
        <end position="1408"/>
    </location>
</feature>
<feature type="compositionally biased region" description="Basic and acidic residues" evidence="1">
    <location>
        <begin position="1450"/>
        <end position="1478"/>
    </location>
</feature>
<feature type="compositionally biased region" description="Basic and acidic residues" evidence="1">
    <location>
        <begin position="136"/>
        <end position="146"/>
    </location>
</feature>
<feature type="region of interest" description="Disordered" evidence="1">
    <location>
        <begin position="1"/>
        <end position="55"/>
    </location>
</feature>
<feature type="compositionally biased region" description="Basic and acidic residues" evidence="1">
    <location>
        <begin position="40"/>
        <end position="55"/>
    </location>
</feature>
<feature type="region of interest" description="Disordered" evidence="1">
    <location>
        <begin position="82"/>
        <end position="206"/>
    </location>
</feature>
<feature type="compositionally biased region" description="Polar residues" evidence="1">
    <location>
        <begin position="279"/>
        <end position="297"/>
    </location>
</feature>
<feature type="compositionally biased region" description="Polar residues" evidence="1">
    <location>
        <begin position="364"/>
        <end position="388"/>
    </location>
</feature>
<feature type="compositionally biased region" description="Polar residues" evidence="1">
    <location>
        <begin position="11"/>
        <end position="20"/>
    </location>
</feature>
<feature type="compositionally biased region" description="Polar residues" evidence="1">
    <location>
        <begin position="483"/>
        <end position="492"/>
    </location>
</feature>
<feature type="region of interest" description="Disordered" evidence="1">
    <location>
        <begin position="225"/>
        <end position="510"/>
    </location>
</feature>
<dbReference type="OrthoDB" id="6288785at2759"/>
<feature type="compositionally biased region" description="Basic and acidic residues" evidence="1">
    <location>
        <begin position="1590"/>
        <end position="1610"/>
    </location>
</feature>
<feature type="compositionally biased region" description="Low complexity" evidence="1">
    <location>
        <begin position="105"/>
        <end position="125"/>
    </location>
</feature>
<evidence type="ECO:0000256" key="1">
    <source>
        <dbReference type="SAM" id="MobiDB-lite"/>
    </source>
</evidence>
<feature type="region of interest" description="Disordered" evidence="1">
    <location>
        <begin position="576"/>
        <end position="598"/>
    </location>
</feature>
<feature type="compositionally biased region" description="Low complexity" evidence="1">
    <location>
        <begin position="1482"/>
        <end position="1492"/>
    </location>
</feature>
<feature type="compositionally biased region" description="Basic and acidic residues" evidence="1">
    <location>
        <begin position="1110"/>
        <end position="1126"/>
    </location>
</feature>
<sequence length="1681" mass="184557">LEITDSDGRDSTATTQSNTSRRSKVSPLGSPLLPSPKKSALKDPSAKKTGRKTESIKFDLSNLENYSHNDSNILMVTDTIRSSRGAESVSSREADSEDDLTLHYSESSSIQSPSPRRSIHSSRSSKMLATVGSPLKESRESERRSLTPESPRGRKSLRGSIILQKALDTTGDNSRYSRRTTKTLTDQSWDSTVESAFRTRTLSPRSPARNLESYSVVDLVSVDSNESKSSSVYDSVGSTRSSSILFGTPQNSTGRKTRSTIDAKLLSSSTPYTGRGRISTRSNSSPNISTRKSSPNISARSTTTSRRSKSLTTPENSEETQKHISLNSTRISRANKSRSRLNDSDLQFIDLGGDSEESPRTSRRGTTSIKSQLQQNPDPKSPSPRNTISSRSPSPRKTRSPKSASSRKTISPGSQRPRKTISPKSPSPHKLISPKSTSSNKTSSPKRSSGRNTSTPKSSPQIRLGSKVASPQSKRSSRAKLTLNVNQSSGTDSEGIVTPENRTSPPEAGTPVLSIQSLLDSSQSSFTSQLSTKKTRGSVNIKRKTIGAIRSVRKQTGSGIKSKSFTTSVRKSLRSLRLSRDSDKNANSAQTDEETVTPKSAVKLVQEAVKNKHSTAKKPQSKRSIIDNLNDSDIVKQLFNSPVKRKLSQSMTEFSRKKLFDDDEVVVRRPTRNTVALSGRTPDNSLLDHSERFTPEHFVSPLSTPSNSPNLSGIKRLYKKNTPDNDLRNVKGVKKLLRTPRIRKSVRNDLTNVSGIKAVFAKSPRNRLSDVRVKEVFAASPNNDLRRVTGVKSLFQLKKQNSPKNDLTDVRGVRNLFKRKSAANDLRNVSGVKKMLRIRSPKNDLTDVRGVKRIFRQEKKRDDYHNVSGIEELFNESNASHRDPEALFDQLVGKPPIKAVYSKSFLNKSSKKKSKGRPAKSLHTSIDLITNNVEEWLEQELQKHLHKNKQLEAAGKGNVNRELQKLMTETVEGTEPLRTSRVRSSTVLQSGTEAAERKSASQVYSAHTLPIKKRSFVEASLEKSNNGSRVNKSNNLPIKKRAVIHSTPVKGRYNMTMNASELGRVSPIVFDKTQTVDSDDGNRSKKQIKSPIQKGKRATRTTIVQVAKTVNDKSLQKSPAAKDRRNTKAKPTADSQKVANITQSPKQVRATRSKNDDNREVPAKATRATKSTKNIDKPVNVSKSPPKPSGRKTKVSAITEKETSVSKPVSPKATRRSKSSAVVESAAPSKIATKSRRTRQNTEKQEVTLVSKNSPKGKATRGTTAKLVAETKQPSVKPNPSPKRADSQSSSKSKRNLRNRTDSIEMTNTMKNSKSLVITKKPPVMSPQPTAKTTRNRSQKTSTLADSPKKTVATRRKADAAKDKPATPKTRRAKLVVTKPTPKLKPLRAKTASRSGTDSDKSKKESPKKSAKTTRKQVVVKSSPLKGSRKATNKSAEPTPVQAVKRGRRADKLEAVEPPAKRGRNDKISKSQKQESPKKGRSTSASQAATQAPTRVNRRTKAETIVPLDQPKSRKRKSDEQLSTVPAKVAKVEKAKTIRGRKAAVETPEATKGKQKKPVKDSKIDTSKGKKNESKGKKNDKKNVSKTNAKKQDVKEVSRSKRQVKGDAESKTATIQKPTKTTKEPVKKAQSEPDKKPVGKKTTKGQKAADSAPATAGKTKKTAKASTSPAKAVRSTRSRRR</sequence>
<feature type="compositionally biased region" description="Low complexity" evidence="1">
    <location>
        <begin position="298"/>
        <end position="313"/>
    </location>
</feature>
<feature type="compositionally biased region" description="Low complexity" evidence="1">
    <location>
        <begin position="433"/>
        <end position="447"/>
    </location>
</feature>
<feature type="compositionally biased region" description="Basic and acidic residues" evidence="1">
    <location>
        <begin position="1153"/>
        <end position="1162"/>
    </location>
</feature>
<evidence type="ECO:0000313" key="2">
    <source>
        <dbReference type="EMBL" id="JAT87786.1"/>
    </source>
</evidence>
<evidence type="ECO:0008006" key="3">
    <source>
        <dbReference type="Google" id="ProtNLM"/>
    </source>
</evidence>
<name>A0A1E1WLQ9_PECGO</name>
<accession>A0A1E1WLQ9</accession>
<feature type="compositionally biased region" description="Polar residues" evidence="1">
    <location>
        <begin position="323"/>
        <end position="332"/>
    </location>
</feature>
<feature type="compositionally biased region" description="Polar residues" evidence="1">
    <location>
        <begin position="182"/>
        <end position="204"/>
    </location>
</feature>
<feature type="region of interest" description="Disordered" evidence="1">
    <location>
        <begin position="1073"/>
        <end position="1681"/>
    </location>
</feature>
<organism evidence="2">
    <name type="scientific">Pectinophora gossypiella</name>
    <name type="common">Cotton pink bollworm</name>
    <name type="synonym">Depressaria gossypiella</name>
    <dbReference type="NCBI Taxonomy" id="13191"/>
    <lineage>
        <taxon>Eukaryota</taxon>
        <taxon>Metazoa</taxon>
        <taxon>Ecdysozoa</taxon>
        <taxon>Arthropoda</taxon>
        <taxon>Hexapoda</taxon>
        <taxon>Insecta</taxon>
        <taxon>Pterygota</taxon>
        <taxon>Neoptera</taxon>
        <taxon>Endopterygota</taxon>
        <taxon>Lepidoptera</taxon>
        <taxon>Glossata</taxon>
        <taxon>Ditrysia</taxon>
        <taxon>Gelechioidea</taxon>
        <taxon>Gelechiidae</taxon>
        <taxon>Apatetrinae</taxon>
        <taxon>Pectinophora</taxon>
    </lineage>
</organism>
<gene>
    <name evidence="2" type="ORF">g.3825</name>
</gene>
<feature type="compositionally biased region" description="Polar residues" evidence="1">
    <location>
        <begin position="1133"/>
        <end position="1146"/>
    </location>
</feature>
<proteinExistence type="predicted"/>
<feature type="compositionally biased region" description="Basic and acidic residues" evidence="1">
    <location>
        <begin position="1621"/>
        <end position="1637"/>
    </location>
</feature>